<dbReference type="SUPFAM" id="SSF52833">
    <property type="entry name" value="Thioredoxin-like"/>
    <property type="match status" value="1"/>
</dbReference>
<comment type="caution">
    <text evidence="1">The sequence shown here is derived from an EMBL/GenBank/DDBJ whole genome shotgun (WGS) entry which is preliminary data.</text>
</comment>
<dbReference type="AlphaFoldDB" id="A0A7K3M8G9"/>
<name>A0A7K3M8G9_9ACTN</name>
<reference evidence="1 2" key="1">
    <citation type="submission" date="2019-11" db="EMBL/GenBank/DDBJ databases">
        <authorList>
            <person name="Li X.-J."/>
            <person name="Feng X.-M."/>
        </authorList>
    </citation>
    <scope>NUCLEOTIDE SEQUENCE [LARGE SCALE GENOMIC DNA]</scope>
    <source>
        <strain evidence="1 2">XMNu-373</strain>
    </source>
</reference>
<accession>A0A7K3M8G9</accession>
<protein>
    <submittedName>
        <fullName evidence="1">Thioredoxin family protein</fullName>
    </submittedName>
</protein>
<sequence length="98" mass="11047">MDVQLLYFDGCPNWRIMDERLRALAEEIGFTIAYRAVETLEEAQKLGFRGSPTVLVDRRDLFPGDDGRVGLACRMYQTPEGLAGSPVLDELRAALSRR</sequence>
<evidence type="ECO:0000313" key="1">
    <source>
        <dbReference type="EMBL" id="NDL59480.1"/>
    </source>
</evidence>
<dbReference type="RefSeq" id="WP_162452157.1">
    <property type="nucleotide sequence ID" value="NZ_WLZY01000007.1"/>
</dbReference>
<proteinExistence type="predicted"/>
<organism evidence="1 2">
    <name type="scientific">Phytoactinopolyspora mesophila</name>
    <dbReference type="NCBI Taxonomy" id="2650750"/>
    <lineage>
        <taxon>Bacteria</taxon>
        <taxon>Bacillati</taxon>
        <taxon>Actinomycetota</taxon>
        <taxon>Actinomycetes</taxon>
        <taxon>Jiangellales</taxon>
        <taxon>Jiangellaceae</taxon>
        <taxon>Phytoactinopolyspora</taxon>
    </lineage>
</organism>
<dbReference type="InterPro" id="IPR036249">
    <property type="entry name" value="Thioredoxin-like_sf"/>
</dbReference>
<dbReference type="EMBL" id="WLZY01000007">
    <property type="protein sequence ID" value="NDL59480.1"/>
    <property type="molecule type" value="Genomic_DNA"/>
</dbReference>
<gene>
    <name evidence="1" type="ORF">F7O44_20615</name>
</gene>
<dbReference type="Proteomes" id="UP000460435">
    <property type="component" value="Unassembled WGS sequence"/>
</dbReference>
<evidence type="ECO:0000313" key="2">
    <source>
        <dbReference type="Proteomes" id="UP000460435"/>
    </source>
</evidence>
<keyword evidence="2" id="KW-1185">Reference proteome</keyword>